<sequence>MGIPKCFNFLGCLEVTLVLRDYKTVTGRIVGDIDNDRKIGDHKKDWDKKDCEKKEEKCCNEVDVKVNVEDGSDFILLELTREAESVSLQSIVVDGGFEITWVNVLFPIGSCIAVNVSDIIYVGVNATIDTESFGTLIATTTP</sequence>
<dbReference type="AlphaFoldDB" id="A0A4R1PW90"/>
<proteinExistence type="predicted"/>
<name>A0A4R1PW90_9FIRM</name>
<protein>
    <submittedName>
        <fullName evidence="1">Uncharacterized protein</fullName>
    </submittedName>
</protein>
<comment type="caution">
    <text evidence="1">The sequence shown here is derived from an EMBL/GenBank/DDBJ whole genome shotgun (WGS) entry which is preliminary data.</text>
</comment>
<evidence type="ECO:0000313" key="2">
    <source>
        <dbReference type="Proteomes" id="UP000295063"/>
    </source>
</evidence>
<evidence type="ECO:0000313" key="1">
    <source>
        <dbReference type="EMBL" id="TCL35199.1"/>
    </source>
</evidence>
<dbReference type="RefSeq" id="WP_132082614.1">
    <property type="nucleotide sequence ID" value="NZ_DAIMLW010000072.1"/>
</dbReference>
<reference evidence="1 2" key="1">
    <citation type="submission" date="2019-03" db="EMBL/GenBank/DDBJ databases">
        <title>Genomic Encyclopedia of Type Strains, Phase IV (KMG-IV): sequencing the most valuable type-strain genomes for metagenomic binning, comparative biology and taxonomic classification.</title>
        <authorList>
            <person name="Goeker M."/>
        </authorList>
    </citation>
    <scope>NUCLEOTIDE SEQUENCE [LARGE SCALE GENOMIC DNA]</scope>
    <source>
        <strain evidence="1 2">DSM 15969</strain>
    </source>
</reference>
<organism evidence="1 2">
    <name type="scientific">Anaerospora hongkongensis</name>
    <dbReference type="NCBI Taxonomy" id="244830"/>
    <lineage>
        <taxon>Bacteria</taxon>
        <taxon>Bacillati</taxon>
        <taxon>Bacillota</taxon>
        <taxon>Negativicutes</taxon>
        <taxon>Selenomonadales</taxon>
        <taxon>Sporomusaceae</taxon>
        <taxon>Anaerospora</taxon>
    </lineage>
</organism>
<dbReference type="EMBL" id="SLUI01000013">
    <property type="protein sequence ID" value="TCL35199.1"/>
    <property type="molecule type" value="Genomic_DNA"/>
</dbReference>
<keyword evidence="2" id="KW-1185">Reference proteome</keyword>
<dbReference type="OrthoDB" id="1681706at2"/>
<dbReference type="Proteomes" id="UP000295063">
    <property type="component" value="Unassembled WGS sequence"/>
</dbReference>
<gene>
    <name evidence="1" type="ORF">EV210_11339</name>
</gene>
<accession>A0A4R1PW90</accession>